<comment type="caution">
    <text evidence="2">The sequence shown here is derived from an EMBL/GenBank/DDBJ whole genome shotgun (WGS) entry which is preliminary data.</text>
</comment>
<evidence type="ECO:0000313" key="3">
    <source>
        <dbReference type="Proteomes" id="UP000564496"/>
    </source>
</evidence>
<gene>
    <name evidence="2" type="ORF">BJ988_005596</name>
</gene>
<dbReference type="InterPro" id="IPR025159">
    <property type="entry name" value="AbiEi_N"/>
</dbReference>
<dbReference type="AlphaFoldDB" id="A0A7Z0DSR4"/>
<evidence type="ECO:0000313" key="2">
    <source>
        <dbReference type="EMBL" id="NYI80948.1"/>
    </source>
</evidence>
<dbReference type="RefSeq" id="WP_246321594.1">
    <property type="nucleotide sequence ID" value="NZ_JACBZR010000001.1"/>
</dbReference>
<evidence type="ECO:0000259" key="1">
    <source>
        <dbReference type="Pfam" id="PF13338"/>
    </source>
</evidence>
<dbReference type="EMBL" id="JACBZR010000001">
    <property type="protein sequence ID" value="NYI80948.1"/>
    <property type="molecule type" value="Genomic_DNA"/>
</dbReference>
<dbReference type="Proteomes" id="UP000564496">
    <property type="component" value="Unassembled WGS sequence"/>
</dbReference>
<organism evidence="2 3">
    <name type="scientific">Nocardioides panzhihuensis</name>
    <dbReference type="NCBI Taxonomy" id="860243"/>
    <lineage>
        <taxon>Bacteria</taxon>
        <taxon>Bacillati</taxon>
        <taxon>Actinomycetota</taxon>
        <taxon>Actinomycetes</taxon>
        <taxon>Propionibacteriales</taxon>
        <taxon>Nocardioidaceae</taxon>
        <taxon>Nocardioides</taxon>
    </lineage>
</organism>
<feature type="domain" description="AbiEi antitoxin N-terminal" evidence="1">
    <location>
        <begin position="47"/>
        <end position="82"/>
    </location>
</feature>
<reference evidence="2 3" key="1">
    <citation type="submission" date="2020-07" db="EMBL/GenBank/DDBJ databases">
        <title>Sequencing the genomes of 1000 actinobacteria strains.</title>
        <authorList>
            <person name="Klenk H.-P."/>
        </authorList>
    </citation>
    <scope>NUCLEOTIDE SEQUENCE [LARGE SCALE GENOMIC DNA]</scope>
    <source>
        <strain evidence="2 3">DSM 26487</strain>
    </source>
</reference>
<keyword evidence="3" id="KW-1185">Reference proteome</keyword>
<name>A0A7Z0DSR4_9ACTN</name>
<dbReference type="Pfam" id="PF13338">
    <property type="entry name" value="AbiEi_4"/>
    <property type="match status" value="1"/>
</dbReference>
<proteinExistence type="predicted"/>
<sequence length="232" mass="25549">MHDVIAFTKRSRSMFVQKLRCWIKTTHCRGDSVWFLSMAGLESLPVTFTTQAALRAGAHPRDLYRWRDDGDVIELSRGVFRNAAAPEPSFPDLLAVGMRAPHAIVCCVSAAVAHGLSDEMEPAVQIAIASGRNLARITFPPTTVFRFDAETFELGLSQLEVAPDEFTRVYDPARTVVDLMRLRHRLGEPVAHTVLNRYLESPGAKPGRVLEYANALGVVGPVRLALDIAGAR</sequence>
<accession>A0A7Z0DSR4</accession>
<protein>
    <recommendedName>
        <fullName evidence="1">AbiEi antitoxin N-terminal domain-containing protein</fullName>
    </recommendedName>
</protein>